<dbReference type="PROSITE" id="PS00242">
    <property type="entry name" value="INTEGRIN_ALPHA"/>
    <property type="match status" value="1"/>
</dbReference>
<dbReference type="Proteomes" id="UP000288216">
    <property type="component" value="Unassembled WGS sequence"/>
</dbReference>
<evidence type="ECO:0000256" key="1">
    <source>
        <dbReference type="ARBA" id="ARBA00004479"/>
    </source>
</evidence>
<keyword evidence="11" id="KW-1133">Transmembrane helix</keyword>
<dbReference type="GO" id="GO:0098609">
    <property type="term" value="P:cell-cell adhesion"/>
    <property type="evidence" value="ECO:0007669"/>
    <property type="project" value="TreeGrafter"/>
</dbReference>
<gene>
    <name evidence="14" type="ORF">scyTo_0013369</name>
</gene>
<evidence type="ECO:0000259" key="12">
    <source>
        <dbReference type="Pfam" id="PF08441"/>
    </source>
</evidence>
<dbReference type="GO" id="GO:0033627">
    <property type="term" value="P:cell adhesion mediated by integrin"/>
    <property type="evidence" value="ECO:0007669"/>
    <property type="project" value="TreeGrafter"/>
</dbReference>
<evidence type="ECO:0000313" key="15">
    <source>
        <dbReference type="Proteomes" id="UP000288216"/>
    </source>
</evidence>
<evidence type="ECO:0000256" key="3">
    <source>
        <dbReference type="ARBA" id="ARBA00022729"/>
    </source>
</evidence>
<evidence type="ECO:0000256" key="5">
    <source>
        <dbReference type="ARBA" id="ARBA00022889"/>
    </source>
</evidence>
<dbReference type="PROSITE" id="PS51470">
    <property type="entry name" value="FG_GAP"/>
    <property type="match status" value="4"/>
</dbReference>
<evidence type="ECO:0000256" key="11">
    <source>
        <dbReference type="RuleBase" id="RU003762"/>
    </source>
</evidence>
<dbReference type="Gene3D" id="1.20.5.930">
    <property type="entry name" value="Bicelle-embedded integrin alpha(iib) transmembrane segment"/>
    <property type="match status" value="1"/>
</dbReference>
<evidence type="ECO:0000259" key="13">
    <source>
        <dbReference type="Pfam" id="PF20806"/>
    </source>
</evidence>
<dbReference type="InterPro" id="IPR013649">
    <property type="entry name" value="Integrin_alpha_Ig-like_1"/>
</dbReference>
<dbReference type="PANTHER" id="PTHR23220">
    <property type="entry name" value="INTEGRIN ALPHA"/>
    <property type="match status" value="1"/>
</dbReference>
<dbReference type="GO" id="GO:0007160">
    <property type="term" value="P:cell-matrix adhesion"/>
    <property type="evidence" value="ECO:0007669"/>
    <property type="project" value="TreeGrafter"/>
</dbReference>
<feature type="repeat" description="FG-GAP" evidence="10">
    <location>
        <begin position="31"/>
        <end position="81"/>
    </location>
</feature>
<dbReference type="Gene3D" id="2.130.10.130">
    <property type="entry name" value="Integrin alpha, N-terminal"/>
    <property type="match status" value="1"/>
</dbReference>
<dbReference type="STRING" id="75743.A0A401NUV0"/>
<reference evidence="14 15" key="1">
    <citation type="journal article" date="2018" name="Nat. Ecol. Evol.">
        <title>Shark genomes provide insights into elasmobranch evolution and the origin of vertebrates.</title>
        <authorList>
            <person name="Hara Y"/>
            <person name="Yamaguchi K"/>
            <person name="Onimaru K"/>
            <person name="Kadota M"/>
            <person name="Koyanagi M"/>
            <person name="Keeley SD"/>
            <person name="Tatsumi K"/>
            <person name="Tanaka K"/>
            <person name="Motone F"/>
            <person name="Kageyama Y"/>
            <person name="Nozu R"/>
            <person name="Adachi N"/>
            <person name="Nishimura O"/>
            <person name="Nakagawa R"/>
            <person name="Tanegashima C"/>
            <person name="Kiyatake I"/>
            <person name="Matsumoto R"/>
            <person name="Murakumo K"/>
            <person name="Nishida K"/>
            <person name="Terakita A"/>
            <person name="Kuratani S"/>
            <person name="Sato K"/>
            <person name="Hyodo S Kuraku.S."/>
        </authorList>
    </citation>
    <scope>NUCLEOTIDE SEQUENCE [LARGE SCALE GENOMIC DNA]</scope>
</reference>
<protein>
    <submittedName>
        <fullName evidence="14">Uncharacterized protein</fullName>
    </submittedName>
</protein>
<keyword evidence="11" id="KW-0812">Transmembrane</keyword>
<dbReference type="InterPro" id="IPR000413">
    <property type="entry name" value="Integrin_alpha"/>
</dbReference>
<dbReference type="PANTHER" id="PTHR23220:SF23">
    <property type="entry name" value="INTEGRIN ALPHA-2"/>
    <property type="match status" value="1"/>
</dbReference>
<dbReference type="InterPro" id="IPR013517">
    <property type="entry name" value="FG-GAP"/>
</dbReference>
<feature type="domain" description="Integrin alpha third immunoglobulin-like" evidence="13">
    <location>
        <begin position="439"/>
        <end position="581"/>
    </location>
</feature>
<dbReference type="GO" id="GO:0007229">
    <property type="term" value="P:integrin-mediated signaling pathway"/>
    <property type="evidence" value="ECO:0007669"/>
    <property type="project" value="UniProtKB-KW"/>
</dbReference>
<evidence type="ECO:0000256" key="4">
    <source>
        <dbReference type="ARBA" id="ARBA00022737"/>
    </source>
</evidence>
<proteinExistence type="inferred from homology"/>
<dbReference type="Pfam" id="PF20806">
    <property type="entry name" value="Integrin_A_Ig_3"/>
    <property type="match status" value="1"/>
</dbReference>
<feature type="repeat" description="FG-GAP" evidence="10">
    <location>
        <begin position="83"/>
        <end position="145"/>
    </location>
</feature>
<dbReference type="SUPFAM" id="SSF69179">
    <property type="entry name" value="Integrin domains"/>
    <property type="match status" value="3"/>
</dbReference>
<organism evidence="14 15">
    <name type="scientific">Scyliorhinus torazame</name>
    <name type="common">Cloudy catshark</name>
    <name type="synonym">Catulus torazame</name>
    <dbReference type="NCBI Taxonomy" id="75743"/>
    <lineage>
        <taxon>Eukaryota</taxon>
        <taxon>Metazoa</taxon>
        <taxon>Chordata</taxon>
        <taxon>Craniata</taxon>
        <taxon>Vertebrata</taxon>
        <taxon>Chondrichthyes</taxon>
        <taxon>Elasmobranchii</taxon>
        <taxon>Galeomorphii</taxon>
        <taxon>Galeoidea</taxon>
        <taxon>Carcharhiniformes</taxon>
        <taxon>Scyliorhinidae</taxon>
        <taxon>Scyliorhinus</taxon>
    </lineage>
</organism>
<dbReference type="Gene3D" id="2.60.40.1530">
    <property type="entry name" value="ntegrin, alpha v. Chain A, domain 4"/>
    <property type="match status" value="1"/>
</dbReference>
<name>A0A401NUV0_SCYTO</name>
<evidence type="ECO:0000313" key="14">
    <source>
        <dbReference type="EMBL" id="GCB64658.1"/>
    </source>
</evidence>
<keyword evidence="7 11" id="KW-0472">Membrane</keyword>
<evidence type="ECO:0000256" key="7">
    <source>
        <dbReference type="ARBA" id="ARBA00023136"/>
    </source>
</evidence>
<feature type="repeat" description="FG-GAP" evidence="10">
    <location>
        <begin position="208"/>
        <end position="268"/>
    </location>
</feature>
<comment type="subcellular location">
    <subcellularLocation>
        <location evidence="1 11">Membrane</location>
        <topology evidence="1 11">Single-pass type I membrane protein</topology>
    </subcellularLocation>
</comment>
<feature type="transmembrane region" description="Helical" evidence="11">
    <location>
        <begin position="609"/>
        <end position="633"/>
    </location>
</feature>
<evidence type="ECO:0000256" key="8">
    <source>
        <dbReference type="ARBA" id="ARBA00023170"/>
    </source>
</evidence>
<dbReference type="InterPro" id="IPR048286">
    <property type="entry name" value="Integrin_alpha_Ig-like_3"/>
</dbReference>
<dbReference type="InterPro" id="IPR018184">
    <property type="entry name" value="Integrin_alpha_C_CS"/>
</dbReference>
<feature type="domain" description="Integrin alpha first immunoglubulin-like" evidence="12">
    <location>
        <begin position="253"/>
        <end position="358"/>
    </location>
</feature>
<dbReference type="PRINTS" id="PR01185">
    <property type="entry name" value="INTEGRINA"/>
</dbReference>
<keyword evidence="6 11" id="KW-0401">Integrin</keyword>
<dbReference type="Gene3D" id="2.60.40.1460">
    <property type="entry name" value="Integrin domains. Chain A, domain 2"/>
    <property type="match status" value="1"/>
</dbReference>
<keyword evidence="3" id="KW-0732">Signal</keyword>
<evidence type="ECO:0000256" key="10">
    <source>
        <dbReference type="PROSITE-ProRule" id="PRU00803"/>
    </source>
</evidence>
<accession>A0A401NUV0</accession>
<evidence type="ECO:0000256" key="6">
    <source>
        <dbReference type="ARBA" id="ARBA00023037"/>
    </source>
</evidence>
<dbReference type="OMA" id="NAYNTER"/>
<dbReference type="GO" id="GO:0009897">
    <property type="term" value="C:external side of plasma membrane"/>
    <property type="evidence" value="ECO:0007669"/>
    <property type="project" value="TreeGrafter"/>
</dbReference>
<dbReference type="InterPro" id="IPR028994">
    <property type="entry name" value="Integrin_alpha_N"/>
</dbReference>
<keyword evidence="15" id="KW-1185">Reference proteome</keyword>
<comment type="similarity">
    <text evidence="2 11">Belongs to the integrin alpha chain family.</text>
</comment>
<keyword evidence="9" id="KW-0325">Glycoprotein</keyword>
<keyword evidence="5 11" id="KW-0130">Cell adhesion</keyword>
<evidence type="ECO:0000256" key="2">
    <source>
        <dbReference type="ARBA" id="ARBA00008054"/>
    </source>
</evidence>
<dbReference type="InterPro" id="IPR032695">
    <property type="entry name" value="Integrin_dom_sf"/>
</dbReference>
<sequence>MLGAVGAYDWTGTTVHKSPNKIITFAKKVFQDILQDRNDSSYFGYSVTSLVTQNSVLYVAGAPRFQHTGQIVIYTVGLNDEVVIKQTEKGEQLGSYFGSVLCSIDVNRDSLTDVLLVGSPMFMGQNKNEEGKVYVFSVNKQGSLEEQGILEGPVNGNTRFGAAIAAISDINLDGYNDVAVGAPVEDEQHGVVYIYNGYQTTIQPKPTQKIQASKINAQLQYFGLSIDGQKDLNGDTITDLSIGSIGNVVQLWSRSIANLSLTVIFEPSKLSIVDKTCPVNGIMLTCGKVKICFQATIKPEKHGSAINIKYKATFDVSLKSSHATSRALFQINNMREIQNDITVDNTQKCDEFGFYVNTENKKENAFNAKVIVHFSDNIYFASAMNTGCNIESSNVLSCDIGLPFLRGGDKDRELSNTDLSTTNINYYTISSNKLVPKIIHKLDEIGPEYVITLRVISGYFPVQTTYITVKIPVSTKKDNRLLYLTGVNQESNIICNAKLNTLNIGQKNHSTAFTKESLRDVQDLNCENVKCESFLCSINNLDMNKEYLINISTRIWLDTFINADSQSVVLTPSAEIKTKDSLLVITSNTLTIPIRITKPVGKKTVPTGVIVGSVIGGLLVLLALIGALWKLGFFKRKYNKLQKDEEDNENSGENDAEEEE</sequence>
<feature type="repeat" description="FG-GAP" evidence="10">
    <location>
        <begin position="147"/>
        <end position="204"/>
    </location>
</feature>
<evidence type="ECO:0000256" key="9">
    <source>
        <dbReference type="ARBA" id="ARBA00023180"/>
    </source>
</evidence>
<dbReference type="Pfam" id="PF08441">
    <property type="entry name" value="Integrin_A_Ig_1"/>
    <property type="match status" value="1"/>
</dbReference>
<comment type="caution">
    <text evidence="14">The sequence shown here is derived from an EMBL/GenBank/DDBJ whole genome shotgun (WGS) entry which is preliminary data.</text>
</comment>
<dbReference type="InterPro" id="IPR013519">
    <property type="entry name" value="Int_alpha_beta-p"/>
</dbReference>
<dbReference type="AlphaFoldDB" id="A0A401NUV0"/>
<dbReference type="SMART" id="SM00191">
    <property type="entry name" value="Int_alpha"/>
    <property type="match status" value="4"/>
</dbReference>
<dbReference type="EMBL" id="BFAA01006796">
    <property type="protein sequence ID" value="GCB64658.1"/>
    <property type="molecule type" value="Genomic_DNA"/>
</dbReference>
<keyword evidence="4" id="KW-0677">Repeat</keyword>
<dbReference type="OrthoDB" id="5317514at2759"/>
<dbReference type="GO" id="GO:0008305">
    <property type="term" value="C:integrin complex"/>
    <property type="evidence" value="ECO:0007669"/>
    <property type="project" value="InterPro"/>
</dbReference>
<dbReference type="Pfam" id="PF01839">
    <property type="entry name" value="FG-GAP"/>
    <property type="match status" value="2"/>
</dbReference>
<dbReference type="SUPFAM" id="SSF69318">
    <property type="entry name" value="Integrin alpha N-terminal domain"/>
    <property type="match status" value="1"/>
</dbReference>
<dbReference type="GO" id="GO:0005178">
    <property type="term" value="F:integrin binding"/>
    <property type="evidence" value="ECO:0007669"/>
    <property type="project" value="TreeGrafter"/>
</dbReference>
<keyword evidence="8 11" id="KW-0675">Receptor</keyword>